<evidence type="ECO:0000256" key="1">
    <source>
        <dbReference type="ARBA" id="ARBA00023002"/>
    </source>
</evidence>
<dbReference type="SUPFAM" id="SSF51197">
    <property type="entry name" value="Clavaminate synthase-like"/>
    <property type="match status" value="1"/>
</dbReference>
<sequence>MYGQLGICASSPGALQQRPAWRASDIAGSTGWRLRLTSSDVAEVDSALNHSRSCGLPVLKLRAEHFPLPHLAARLHQLATDLDDGYGFGVIRGLPTERYSESDLRTILWGIGQHLGIAVSQDAYGHMVDRVRPTTAGTAQLTSDGSDITAVLGLQSGGQSVVVSSTEVFNEILAGWPKLAERMFGTYYLDRRGEHLPEELPYRAAPLACWFDGKLSIRYSRQDTVSAQRFSDIPKLEPEDFELFDLIDQRLDSARLRFEVEIRPGDIHLFNNYAVLHAQTRRGPHDRTATDLFRLWLTLRDGRALPPNFIWPDGRGGRGGVTPRDVVMPSHIGRPLRPGQSTVQS</sequence>
<evidence type="ECO:0000256" key="2">
    <source>
        <dbReference type="ARBA" id="ARBA00023004"/>
    </source>
</evidence>
<proteinExistence type="predicted"/>
<evidence type="ECO:0000313" key="5">
    <source>
        <dbReference type="EMBL" id="SDD24558.1"/>
    </source>
</evidence>
<dbReference type="InterPro" id="IPR042098">
    <property type="entry name" value="TauD-like_sf"/>
</dbReference>
<protein>
    <submittedName>
        <fullName evidence="5">Taurine catabolism dioxygenase TauD, TfdA family</fullName>
    </submittedName>
</protein>
<gene>
    <name evidence="5" type="ORF">SAMN05444580_103412</name>
</gene>
<evidence type="ECO:0000313" key="6">
    <source>
        <dbReference type="Proteomes" id="UP000199417"/>
    </source>
</evidence>
<keyword evidence="2" id="KW-0408">Iron</keyword>
<dbReference type="Gene3D" id="3.60.130.10">
    <property type="entry name" value="Clavaminate synthase-like"/>
    <property type="match status" value="1"/>
</dbReference>
<dbReference type="EMBL" id="FNAB01000003">
    <property type="protein sequence ID" value="SDD24558.1"/>
    <property type="molecule type" value="Genomic_DNA"/>
</dbReference>
<name>A0A1G6T666_9NOCA</name>
<organism evidence="5 6">
    <name type="scientific">Rhodococcus tukisamuensis</name>
    <dbReference type="NCBI Taxonomy" id="168276"/>
    <lineage>
        <taxon>Bacteria</taxon>
        <taxon>Bacillati</taxon>
        <taxon>Actinomycetota</taxon>
        <taxon>Actinomycetes</taxon>
        <taxon>Mycobacteriales</taxon>
        <taxon>Nocardiaceae</taxon>
        <taxon>Rhodococcus</taxon>
    </lineage>
</organism>
<evidence type="ECO:0000259" key="4">
    <source>
        <dbReference type="Pfam" id="PF02668"/>
    </source>
</evidence>
<accession>A0A1G6T666</accession>
<evidence type="ECO:0000256" key="3">
    <source>
        <dbReference type="SAM" id="MobiDB-lite"/>
    </source>
</evidence>
<dbReference type="Proteomes" id="UP000199417">
    <property type="component" value="Unassembled WGS sequence"/>
</dbReference>
<keyword evidence="6" id="KW-1185">Reference proteome</keyword>
<dbReference type="GO" id="GO:0051213">
    <property type="term" value="F:dioxygenase activity"/>
    <property type="evidence" value="ECO:0007669"/>
    <property type="project" value="UniProtKB-KW"/>
</dbReference>
<dbReference type="RefSeq" id="WP_083577508.1">
    <property type="nucleotide sequence ID" value="NZ_FNAB01000003.1"/>
</dbReference>
<dbReference type="Pfam" id="PF02668">
    <property type="entry name" value="TauD"/>
    <property type="match status" value="1"/>
</dbReference>
<dbReference type="AlphaFoldDB" id="A0A1G6T666"/>
<feature type="domain" description="TauD/TfdA-like" evidence="4">
    <location>
        <begin position="61"/>
        <end position="296"/>
    </location>
</feature>
<keyword evidence="1" id="KW-0560">Oxidoreductase</keyword>
<dbReference type="STRING" id="168276.SAMN05444580_103412"/>
<dbReference type="InterPro" id="IPR003819">
    <property type="entry name" value="TauD/TfdA-like"/>
</dbReference>
<feature type="region of interest" description="Disordered" evidence="3">
    <location>
        <begin position="324"/>
        <end position="345"/>
    </location>
</feature>
<keyword evidence="5" id="KW-0223">Dioxygenase</keyword>
<reference evidence="5 6" key="1">
    <citation type="submission" date="2016-10" db="EMBL/GenBank/DDBJ databases">
        <authorList>
            <person name="de Groot N.N."/>
        </authorList>
    </citation>
    <scope>NUCLEOTIDE SEQUENCE [LARGE SCALE GENOMIC DNA]</scope>
    <source>
        <strain evidence="5 6">JCM 11308</strain>
    </source>
</reference>